<dbReference type="Gene3D" id="3.30.70.1490">
    <property type="entry name" value="Cysteine protease Prp"/>
    <property type="match status" value="1"/>
</dbReference>
<dbReference type="Pfam" id="PF04327">
    <property type="entry name" value="Peptidase_Prp"/>
    <property type="match status" value="1"/>
</dbReference>
<evidence type="ECO:0000256" key="2">
    <source>
        <dbReference type="ARBA" id="ARBA00022670"/>
    </source>
</evidence>
<keyword evidence="4" id="KW-0788">Thiol protease</keyword>
<dbReference type="GO" id="GO:0008234">
    <property type="term" value="F:cysteine-type peptidase activity"/>
    <property type="evidence" value="ECO:0007669"/>
    <property type="project" value="UniProtKB-KW"/>
</dbReference>
<dbReference type="InterPro" id="IPR007422">
    <property type="entry name" value="Peptidase_Prp"/>
</dbReference>
<comment type="similarity">
    <text evidence="5">Belongs to the Prp family.</text>
</comment>
<proteinExistence type="inferred from homology"/>
<reference evidence="7" key="1">
    <citation type="submission" date="2023-01" db="EMBL/GenBank/DDBJ databases">
        <title>Oxazolidinone resistance genes in florfenicol resistant enterococci from beef cattle and veal calves at slaughter.</title>
        <authorList>
            <person name="Biggel M."/>
        </authorList>
    </citation>
    <scope>NUCLEOTIDE SEQUENCE</scope>
    <source>
        <strain evidence="7">K204-1</strain>
    </source>
</reference>
<dbReference type="SUPFAM" id="SSF118010">
    <property type="entry name" value="TM1457-like"/>
    <property type="match status" value="1"/>
</dbReference>
<name>A0AAF0BGY2_9ENTE</name>
<evidence type="ECO:0000256" key="5">
    <source>
        <dbReference type="ARBA" id="ARBA00044503"/>
    </source>
</evidence>
<organism evidence="7 8">
    <name type="scientific">Vagococcus lutrae</name>
    <dbReference type="NCBI Taxonomy" id="81947"/>
    <lineage>
        <taxon>Bacteria</taxon>
        <taxon>Bacillati</taxon>
        <taxon>Bacillota</taxon>
        <taxon>Bacilli</taxon>
        <taxon>Lactobacillales</taxon>
        <taxon>Enterococcaceae</taxon>
        <taxon>Vagococcus</taxon>
    </lineage>
</organism>
<dbReference type="CDD" id="cd16332">
    <property type="entry name" value="Prp-like"/>
    <property type="match status" value="1"/>
</dbReference>
<keyword evidence="2 7" id="KW-0645">Protease</keyword>
<dbReference type="PANTHER" id="PTHR39178:SF1">
    <property type="entry name" value="RIBOSOMAL-PROCESSING CYSTEINE PROTEASE PRP"/>
    <property type="match status" value="1"/>
</dbReference>
<dbReference type="PANTHER" id="PTHR39178">
    <property type="entry name" value="HYPOTHETICAL RIBOSOME-ASSOCIATED PROTEIN"/>
    <property type="match status" value="1"/>
</dbReference>
<keyword evidence="3" id="KW-0378">Hydrolase</keyword>
<evidence type="ECO:0000256" key="6">
    <source>
        <dbReference type="ARBA" id="ARBA00044538"/>
    </source>
</evidence>
<evidence type="ECO:0000313" key="8">
    <source>
        <dbReference type="Proteomes" id="UP001179600"/>
    </source>
</evidence>
<protein>
    <recommendedName>
        <fullName evidence="6">Ribosomal processing cysteine protease Prp</fullName>
    </recommendedName>
</protein>
<evidence type="ECO:0000256" key="1">
    <source>
        <dbReference type="ARBA" id="ARBA00022517"/>
    </source>
</evidence>
<dbReference type="AlphaFoldDB" id="A0AAF0BGY2"/>
<dbReference type="RefSeq" id="WP_126762612.1">
    <property type="nucleotide sequence ID" value="NZ_BKBT01000009.1"/>
</dbReference>
<dbReference type="InterPro" id="IPR036764">
    <property type="entry name" value="Peptidase_Prp_sf"/>
</dbReference>
<evidence type="ECO:0000313" key="7">
    <source>
        <dbReference type="EMBL" id="WCG23539.1"/>
    </source>
</evidence>
<sequence>MIHCRFKRDKQQTITMLEVSGHANAGPYGSDIVCAAVSAIVISTINGIEKLSGVAPILDIDNDNEGYIYLSVREDLTTDEALVTQILLENAVLGLQDIQENYGEFVEVSHID</sequence>
<evidence type="ECO:0000256" key="4">
    <source>
        <dbReference type="ARBA" id="ARBA00022807"/>
    </source>
</evidence>
<dbReference type="GO" id="GO:0006508">
    <property type="term" value="P:proteolysis"/>
    <property type="evidence" value="ECO:0007669"/>
    <property type="project" value="UniProtKB-KW"/>
</dbReference>
<keyword evidence="1" id="KW-0690">Ribosome biogenesis</keyword>
<gene>
    <name evidence="7" type="ORF">PML95_04765</name>
</gene>
<evidence type="ECO:0000256" key="3">
    <source>
        <dbReference type="ARBA" id="ARBA00022801"/>
    </source>
</evidence>
<accession>A0AAF0BGY2</accession>
<dbReference type="GO" id="GO:0042254">
    <property type="term" value="P:ribosome biogenesis"/>
    <property type="evidence" value="ECO:0007669"/>
    <property type="project" value="UniProtKB-KW"/>
</dbReference>
<dbReference type="Proteomes" id="UP001179600">
    <property type="component" value="Chromosome"/>
</dbReference>
<dbReference type="EMBL" id="CP116507">
    <property type="protein sequence ID" value="WCG23539.1"/>
    <property type="molecule type" value="Genomic_DNA"/>
</dbReference>